<evidence type="ECO:0000313" key="1">
    <source>
        <dbReference type="EMBL" id="KAK9708627.1"/>
    </source>
</evidence>
<sequence length="215" mass="24307">MVKRVFAYLKGTINYGIRFSGASDLVAYTDSDYAGDIHTGHSTSGVLVMRGGPVVWYAQKQRLVATSTAEAEYRAAVSAIDDICWIRRLGRELEILKSDEPTTLYIDNQSAIHMLKNTHEGKITKGKKHIDIPRKFIQEHVGKTVKVQHVKSSDQLAEKGKKHIDIPRKFIQEHVGKTVKVQHVKSSDQFADIFTKALTRKSFLELRSKIIKEEC</sequence>
<dbReference type="InterPro" id="IPR012337">
    <property type="entry name" value="RNaseH-like_sf"/>
</dbReference>
<reference evidence="1 2" key="1">
    <citation type="journal article" date="2024" name="BMC Genomics">
        <title>De novo assembly and annotation of Popillia japonica's genome with initial clues to its potential as an invasive pest.</title>
        <authorList>
            <person name="Cucini C."/>
            <person name="Boschi S."/>
            <person name="Funari R."/>
            <person name="Cardaioli E."/>
            <person name="Iannotti N."/>
            <person name="Marturano G."/>
            <person name="Paoli F."/>
            <person name="Bruttini M."/>
            <person name="Carapelli A."/>
            <person name="Frati F."/>
            <person name="Nardi F."/>
        </authorList>
    </citation>
    <scope>NUCLEOTIDE SEQUENCE [LARGE SCALE GENOMIC DNA]</scope>
    <source>
        <strain evidence="1">DMR45628</strain>
    </source>
</reference>
<dbReference type="SUPFAM" id="SSF53098">
    <property type="entry name" value="Ribonuclease H-like"/>
    <property type="match status" value="1"/>
</dbReference>
<gene>
    <name evidence="1" type="ORF">QE152_g27092</name>
</gene>
<dbReference type="AlphaFoldDB" id="A0AAW1JW14"/>
<dbReference type="Proteomes" id="UP001458880">
    <property type="component" value="Unassembled WGS sequence"/>
</dbReference>
<comment type="caution">
    <text evidence="1">The sequence shown here is derived from an EMBL/GenBank/DDBJ whole genome shotgun (WGS) entry which is preliminary data.</text>
</comment>
<dbReference type="Gene3D" id="3.30.420.10">
    <property type="entry name" value="Ribonuclease H-like superfamily/Ribonuclease H"/>
    <property type="match status" value="1"/>
</dbReference>
<dbReference type="PANTHER" id="PTHR11439:SF483">
    <property type="entry name" value="PEPTIDE SYNTHASE GLIP-LIKE, PUTATIVE (AFU_ORTHOLOGUE AFUA_3G12920)-RELATED"/>
    <property type="match status" value="1"/>
</dbReference>
<name>A0AAW1JW14_POPJA</name>
<proteinExistence type="predicted"/>
<dbReference type="CDD" id="cd09272">
    <property type="entry name" value="RNase_HI_RT_Ty1"/>
    <property type="match status" value="1"/>
</dbReference>
<accession>A0AAW1JW14</accession>
<evidence type="ECO:0008006" key="3">
    <source>
        <dbReference type="Google" id="ProtNLM"/>
    </source>
</evidence>
<evidence type="ECO:0000313" key="2">
    <source>
        <dbReference type="Proteomes" id="UP001458880"/>
    </source>
</evidence>
<dbReference type="GO" id="GO:0003676">
    <property type="term" value="F:nucleic acid binding"/>
    <property type="evidence" value="ECO:0007669"/>
    <property type="project" value="InterPro"/>
</dbReference>
<protein>
    <recommendedName>
        <fullName evidence="3">Polyprotein</fullName>
    </recommendedName>
</protein>
<dbReference type="InterPro" id="IPR036397">
    <property type="entry name" value="RNaseH_sf"/>
</dbReference>
<organism evidence="1 2">
    <name type="scientific">Popillia japonica</name>
    <name type="common">Japanese beetle</name>
    <dbReference type="NCBI Taxonomy" id="7064"/>
    <lineage>
        <taxon>Eukaryota</taxon>
        <taxon>Metazoa</taxon>
        <taxon>Ecdysozoa</taxon>
        <taxon>Arthropoda</taxon>
        <taxon>Hexapoda</taxon>
        <taxon>Insecta</taxon>
        <taxon>Pterygota</taxon>
        <taxon>Neoptera</taxon>
        <taxon>Endopterygota</taxon>
        <taxon>Coleoptera</taxon>
        <taxon>Polyphaga</taxon>
        <taxon>Scarabaeiformia</taxon>
        <taxon>Scarabaeidae</taxon>
        <taxon>Rutelinae</taxon>
        <taxon>Popillia</taxon>
    </lineage>
</organism>
<dbReference type="PANTHER" id="PTHR11439">
    <property type="entry name" value="GAG-POL-RELATED RETROTRANSPOSON"/>
    <property type="match status" value="1"/>
</dbReference>
<dbReference type="EMBL" id="JASPKY010000324">
    <property type="protein sequence ID" value="KAK9708627.1"/>
    <property type="molecule type" value="Genomic_DNA"/>
</dbReference>
<keyword evidence="2" id="KW-1185">Reference proteome</keyword>